<evidence type="ECO:0000313" key="3">
    <source>
        <dbReference type="Proteomes" id="UP000280434"/>
    </source>
</evidence>
<proteinExistence type="predicted"/>
<dbReference type="OrthoDB" id="8549440at2"/>
<protein>
    <recommendedName>
        <fullName evidence="4">Carboxypeptidase regulatory-like domain-containing protein</fullName>
    </recommendedName>
</protein>
<keyword evidence="3" id="KW-1185">Reference proteome</keyword>
<sequence length="162" mass="16795">MKTALAIAISFCTIHAVAGPLGQGTPLDNIKAINVTGANGGQDGGQDRNREELAIAVIDASGPVASAKCTLSNDKGDWSVTAPDTVSVRRSRGDLKIHCEKPGYDPVESVLQASTTQITPKHFRFSTDAGGDGSDEEESLITVPQYGPSITVTLNAKSGATQ</sequence>
<keyword evidence="1" id="KW-0732">Signal</keyword>
<reference evidence="2 3" key="1">
    <citation type="submission" date="2018-10" db="EMBL/GenBank/DDBJ databases">
        <title>Paraburkholderia sp. 7MK8-2, isolated from soil.</title>
        <authorList>
            <person name="Gao Z.-H."/>
            <person name="Qiu L.-H."/>
        </authorList>
    </citation>
    <scope>NUCLEOTIDE SEQUENCE [LARGE SCALE GENOMIC DNA]</scope>
    <source>
        <strain evidence="2 3">7MK8-2</strain>
    </source>
</reference>
<comment type="caution">
    <text evidence="2">The sequence shown here is derived from an EMBL/GenBank/DDBJ whole genome shotgun (WGS) entry which is preliminary data.</text>
</comment>
<dbReference type="EMBL" id="RBZV01000009">
    <property type="protein sequence ID" value="RKP45593.1"/>
    <property type="molecule type" value="Genomic_DNA"/>
</dbReference>
<evidence type="ECO:0000313" key="2">
    <source>
        <dbReference type="EMBL" id="RKP45593.1"/>
    </source>
</evidence>
<evidence type="ECO:0000256" key="1">
    <source>
        <dbReference type="SAM" id="SignalP"/>
    </source>
</evidence>
<gene>
    <name evidence="2" type="ORF">D7S89_19850</name>
</gene>
<organism evidence="2 3">
    <name type="scientific">Trinickia fusca</name>
    <dbReference type="NCBI Taxonomy" id="2419777"/>
    <lineage>
        <taxon>Bacteria</taxon>
        <taxon>Pseudomonadati</taxon>
        <taxon>Pseudomonadota</taxon>
        <taxon>Betaproteobacteria</taxon>
        <taxon>Burkholderiales</taxon>
        <taxon>Burkholderiaceae</taxon>
        <taxon>Trinickia</taxon>
    </lineage>
</organism>
<feature type="signal peptide" evidence="1">
    <location>
        <begin position="1"/>
        <end position="18"/>
    </location>
</feature>
<dbReference type="Proteomes" id="UP000280434">
    <property type="component" value="Unassembled WGS sequence"/>
</dbReference>
<name>A0A494XDB9_9BURK</name>
<feature type="chain" id="PRO_5019731494" description="Carboxypeptidase regulatory-like domain-containing protein" evidence="1">
    <location>
        <begin position="19"/>
        <end position="162"/>
    </location>
</feature>
<dbReference type="AlphaFoldDB" id="A0A494XDB9"/>
<accession>A0A494XDB9</accession>
<evidence type="ECO:0008006" key="4">
    <source>
        <dbReference type="Google" id="ProtNLM"/>
    </source>
</evidence>